<dbReference type="KEGG" id="nwa:Nwat_0671"/>
<sequence>MVKASAQVIIKSGTYAWVEAERRTSCHSCTLSRGCGTGSIAKYLMMKPIIVKASNPVRAEVGDRVIVGLPEKAFLQGSFVLYMVPLLAMFLGAGLGGTLAPHLHFGGNESLGILLGLGGLAGGLFGVRHMRVAPSFEPKILCTVYKQR</sequence>
<keyword evidence="1" id="KW-0812">Transmembrane</keyword>
<keyword evidence="1" id="KW-0472">Membrane</keyword>
<keyword evidence="1" id="KW-1133">Transmembrane helix</keyword>
<organism evidence="2 3">
    <name type="scientific">Nitrosococcus watsoni (strain C-113)</name>
    <dbReference type="NCBI Taxonomy" id="105559"/>
    <lineage>
        <taxon>Bacteria</taxon>
        <taxon>Pseudomonadati</taxon>
        <taxon>Pseudomonadota</taxon>
        <taxon>Gammaproteobacteria</taxon>
        <taxon>Chromatiales</taxon>
        <taxon>Chromatiaceae</taxon>
        <taxon>Nitrosococcus</taxon>
    </lineage>
</organism>
<dbReference type="InterPro" id="IPR007359">
    <property type="entry name" value="SigmaE_reg_RseC_MucC"/>
</dbReference>
<evidence type="ECO:0000256" key="1">
    <source>
        <dbReference type="SAM" id="Phobius"/>
    </source>
</evidence>
<gene>
    <name evidence="2" type="ordered locus">Nwat_0671</name>
</gene>
<reference evidence="2 3" key="1">
    <citation type="submission" date="2010-06" db="EMBL/GenBank/DDBJ databases">
        <title>Complete sequence of chromosome of Nitrosococcus watsoni C-113.</title>
        <authorList>
            <consortium name="US DOE Joint Genome Institute"/>
            <person name="Lucas S."/>
            <person name="Copeland A."/>
            <person name="Lapidus A."/>
            <person name="Cheng J.-F."/>
            <person name="Bruce D."/>
            <person name="Goodwin L."/>
            <person name="Pitluck S."/>
            <person name="Malfatti S.A."/>
            <person name="Chain P.S.G."/>
            <person name="Land M."/>
            <person name="Hauser L."/>
            <person name="Kyrpides N."/>
            <person name="Ivanova N."/>
            <person name="Cambell M.A."/>
            <person name="Heidelberg J.F."/>
            <person name="Klotz M.G."/>
            <person name="Woyke T."/>
        </authorList>
    </citation>
    <scope>NUCLEOTIDE SEQUENCE [LARGE SCALE GENOMIC DNA]</scope>
    <source>
        <strain evidence="2 3">C-113</strain>
    </source>
</reference>
<accession>D8KB93</accession>
<dbReference type="OrthoDB" id="9795854at2"/>
<feature type="transmembrane region" description="Helical" evidence="1">
    <location>
        <begin position="111"/>
        <end position="127"/>
    </location>
</feature>
<dbReference type="STRING" id="105559.Nwat_0671"/>
<evidence type="ECO:0000313" key="2">
    <source>
        <dbReference type="EMBL" id="ADJ27627.1"/>
    </source>
</evidence>
<evidence type="ECO:0000313" key="3">
    <source>
        <dbReference type="Proteomes" id="UP000000393"/>
    </source>
</evidence>
<dbReference type="PIRSF" id="PIRSF004923">
    <property type="entry name" value="RseC"/>
    <property type="match status" value="1"/>
</dbReference>
<name>D8KB93_NITWC</name>
<dbReference type="eggNOG" id="COG3086">
    <property type="taxonomic scope" value="Bacteria"/>
</dbReference>
<dbReference type="Proteomes" id="UP000000393">
    <property type="component" value="Chromosome"/>
</dbReference>
<keyword evidence="3" id="KW-1185">Reference proteome</keyword>
<dbReference type="EMBL" id="CP002086">
    <property type="protein sequence ID" value="ADJ27627.1"/>
    <property type="molecule type" value="Genomic_DNA"/>
</dbReference>
<dbReference type="InterPro" id="IPR026268">
    <property type="entry name" value="RseC"/>
</dbReference>
<dbReference type="Pfam" id="PF04246">
    <property type="entry name" value="RseC_MucC"/>
    <property type="match status" value="1"/>
</dbReference>
<dbReference type="AlphaFoldDB" id="D8KB93"/>
<protein>
    <submittedName>
        <fullName evidence="2">Positive regulator of sigma E, RseC/MucC</fullName>
    </submittedName>
</protein>
<feature type="transmembrane region" description="Helical" evidence="1">
    <location>
        <begin position="79"/>
        <end position="99"/>
    </location>
</feature>
<proteinExistence type="predicted"/>
<dbReference type="HOGENOM" id="CLU_124911_0_2_6"/>
<dbReference type="PANTHER" id="PTHR35867:SF1">
    <property type="entry name" value="PROTEIN RSEC"/>
    <property type="match status" value="1"/>
</dbReference>
<dbReference type="PANTHER" id="PTHR35867">
    <property type="entry name" value="PROTEIN RSEC"/>
    <property type="match status" value="1"/>
</dbReference>